<dbReference type="KEGG" id="ecq:ECED1_1687"/>
<name>B7MUW6_ECO81</name>
<sequence length="90" mass="10188">MLQRAGGKMKGARDISPLGIRIPDYLKKRIQQEADKNGRSMNSEIVLILQKHVDNLDGPRSLEGFANQEADKFKEALLETLKTMYGKDEK</sequence>
<dbReference type="InterPro" id="IPR010985">
    <property type="entry name" value="Ribbon_hlx_hlx"/>
</dbReference>
<organism evidence="2 4">
    <name type="scientific">Escherichia coli O81 (strain ED1a)</name>
    <dbReference type="NCBI Taxonomy" id="585397"/>
    <lineage>
        <taxon>Bacteria</taxon>
        <taxon>Pseudomonadati</taxon>
        <taxon>Pseudomonadota</taxon>
        <taxon>Gammaproteobacteria</taxon>
        <taxon>Enterobacterales</taxon>
        <taxon>Enterobacteriaceae</taxon>
        <taxon>Escherichia</taxon>
    </lineage>
</organism>
<gene>
    <name evidence="2" type="ordered locus">ECED1_1687</name>
    <name evidence="3" type="ordered locus">ECED1_2494</name>
</gene>
<dbReference type="EMBL" id="CU928162">
    <property type="protein sequence ID" value="CAR07882.2"/>
    <property type="molecule type" value="Genomic_DNA"/>
</dbReference>
<accession>B7MUW6</accession>
<dbReference type="InterPro" id="IPR005569">
    <property type="entry name" value="Arc_DNA-bd_dom"/>
</dbReference>
<dbReference type="SUPFAM" id="SSF47598">
    <property type="entry name" value="Ribbon-helix-helix"/>
    <property type="match status" value="1"/>
</dbReference>
<feature type="domain" description="Arc-like DNA binding" evidence="1">
    <location>
        <begin position="19"/>
        <end position="51"/>
    </location>
</feature>
<evidence type="ECO:0000313" key="4">
    <source>
        <dbReference type="Proteomes" id="UP000000748"/>
    </source>
</evidence>
<dbReference type="HOGENOM" id="CLU_171568_0_0_6"/>
<evidence type="ECO:0000313" key="3">
    <source>
        <dbReference type="EMBL" id="CAR08676.2"/>
    </source>
</evidence>
<dbReference type="KEGG" id="ecq:ECED1_2494"/>
<evidence type="ECO:0000313" key="2">
    <source>
        <dbReference type="EMBL" id="CAR07882.2"/>
    </source>
</evidence>
<dbReference type="InterPro" id="IPR013321">
    <property type="entry name" value="Arc_rbn_hlx_hlx"/>
</dbReference>
<dbReference type="GO" id="GO:0006355">
    <property type="term" value="P:regulation of DNA-templated transcription"/>
    <property type="evidence" value="ECO:0007669"/>
    <property type="project" value="InterPro"/>
</dbReference>
<dbReference type="AlphaFoldDB" id="B7MUW6"/>
<reference evidence="4" key="2">
    <citation type="journal article" date="2009" name="PLoS Genet.">
        <title>Organised genome dynamics in the Escherichia coli species results in highly diverse adaptive paths.</title>
        <authorList>
            <person name="Touchon M."/>
            <person name="Hoede C."/>
            <person name="Tenaillon O."/>
            <person name="Barbe V."/>
            <person name="Baeriswyl S."/>
            <person name="Bidet P."/>
            <person name="Bingen E."/>
            <person name="Bonacorsi S."/>
            <person name="Bouchier C."/>
            <person name="Bouvet O."/>
            <person name="Calteau A."/>
            <person name="Chiapello H."/>
            <person name="Clermont O."/>
            <person name="Cruveiller S."/>
            <person name="Danchin A."/>
            <person name="Diard M."/>
            <person name="Dossat C."/>
            <person name="Karoui M.E."/>
            <person name="Frapy E."/>
            <person name="Garry L."/>
            <person name="Ghigo J.M."/>
            <person name="Gilles A.M."/>
            <person name="Johnson J."/>
            <person name="Le Bouguenec C."/>
            <person name="Lescat M."/>
            <person name="Mangenot S."/>
            <person name="Martinez-Jehanne V."/>
            <person name="Matic I."/>
            <person name="Nassif X."/>
            <person name="Oztas S."/>
            <person name="Petit M.A."/>
            <person name="Pichon C."/>
            <person name="Rouy Z."/>
            <person name="Ruf C.S."/>
            <person name="Schneider D."/>
            <person name="Tourret J."/>
            <person name="Vacherie B."/>
            <person name="Vallenet D."/>
            <person name="Medigue C."/>
            <person name="Rocha E.P.C."/>
            <person name="Denamur E."/>
        </authorList>
    </citation>
    <scope>NUCLEOTIDE SEQUENCE [LARGE SCALE GENOMIC DNA]</scope>
    <source>
        <strain evidence="4">ED1a</strain>
    </source>
</reference>
<protein>
    <submittedName>
        <fullName evidence="2">Putative regulatory protein (Mnt like)</fullName>
    </submittedName>
</protein>
<dbReference type="Pfam" id="PF03869">
    <property type="entry name" value="Arc"/>
    <property type="match status" value="1"/>
</dbReference>
<dbReference type="GO" id="GO:0043565">
    <property type="term" value="F:sequence-specific DNA binding"/>
    <property type="evidence" value="ECO:0007669"/>
    <property type="project" value="UniProtKB-ARBA"/>
</dbReference>
<proteinExistence type="predicted"/>
<dbReference type="Proteomes" id="UP000000748">
    <property type="component" value="Chromosome"/>
</dbReference>
<dbReference type="Gene3D" id="1.10.1220.10">
    <property type="entry name" value="Met repressor-like"/>
    <property type="match status" value="1"/>
</dbReference>
<reference evidence="2" key="1">
    <citation type="submission" date="2008-12" db="EMBL/GenBank/DDBJ databases">
        <authorList>
            <person name="Genoscope - CEA"/>
        </authorList>
    </citation>
    <scope>NUCLEOTIDE SEQUENCE</scope>
    <source>
        <strain evidence="2">ED1a</strain>
    </source>
</reference>
<dbReference type="EMBL" id="CU928162">
    <property type="protein sequence ID" value="CAR08676.2"/>
    <property type="molecule type" value="Genomic_DNA"/>
</dbReference>
<evidence type="ECO:0000259" key="1">
    <source>
        <dbReference type="Pfam" id="PF03869"/>
    </source>
</evidence>